<reference evidence="2" key="2">
    <citation type="submission" date="2023-04" db="EMBL/GenBank/DDBJ databases">
        <authorList>
            <person name="Bruccoleri R.E."/>
            <person name="Oakeley E.J."/>
            <person name="Faust A.-M."/>
            <person name="Dessus-Babus S."/>
            <person name="Altorfer M."/>
            <person name="Burckhardt D."/>
            <person name="Oertli M."/>
            <person name="Naumann U."/>
            <person name="Petersen F."/>
            <person name="Wong J."/>
        </authorList>
    </citation>
    <scope>NUCLEOTIDE SEQUENCE</scope>
    <source>
        <strain evidence="2">GSM-AAB239-AS_SAM_17_03QT</strain>
        <tissue evidence="2">Leaf</tissue>
    </source>
</reference>
<organism evidence="2 4">
    <name type="scientific">Iris pallida</name>
    <name type="common">Sweet iris</name>
    <dbReference type="NCBI Taxonomy" id="29817"/>
    <lineage>
        <taxon>Eukaryota</taxon>
        <taxon>Viridiplantae</taxon>
        <taxon>Streptophyta</taxon>
        <taxon>Embryophyta</taxon>
        <taxon>Tracheophyta</taxon>
        <taxon>Spermatophyta</taxon>
        <taxon>Magnoliopsida</taxon>
        <taxon>Liliopsida</taxon>
        <taxon>Asparagales</taxon>
        <taxon>Iridaceae</taxon>
        <taxon>Iridoideae</taxon>
        <taxon>Irideae</taxon>
        <taxon>Iris</taxon>
    </lineage>
</organism>
<dbReference type="Pfam" id="PF07093">
    <property type="entry name" value="SGT1"/>
    <property type="match status" value="1"/>
</dbReference>
<name>A0AAX6EYE9_IRIPA</name>
<dbReference type="GO" id="GO:0005634">
    <property type="term" value="C:nucleus"/>
    <property type="evidence" value="ECO:0007669"/>
    <property type="project" value="TreeGrafter"/>
</dbReference>
<comment type="caution">
    <text evidence="2">The sequence shown here is derived from an EMBL/GenBank/DDBJ whole genome shotgun (WGS) entry which is preliminary data.</text>
</comment>
<evidence type="ECO:0000256" key="1">
    <source>
        <dbReference type="SAM" id="MobiDB-lite"/>
    </source>
</evidence>
<gene>
    <name evidence="2" type="ORF">M6B38_163350</name>
    <name evidence="3" type="ORF">M6B38_366160</name>
</gene>
<dbReference type="PANTHER" id="PTHR13060:SF0">
    <property type="entry name" value="PROTEIN ECDYSONELESS HOMOLOG"/>
    <property type="match status" value="1"/>
</dbReference>
<proteinExistence type="predicted"/>
<evidence type="ECO:0000313" key="4">
    <source>
        <dbReference type="Proteomes" id="UP001140949"/>
    </source>
</evidence>
<dbReference type="EMBL" id="JANAVB010019796">
    <property type="protein sequence ID" value="KAJ6828083.1"/>
    <property type="molecule type" value="Genomic_DNA"/>
</dbReference>
<dbReference type="Proteomes" id="UP001140949">
    <property type="component" value="Unassembled WGS sequence"/>
</dbReference>
<protein>
    <submittedName>
        <fullName evidence="2">Protein ecdysoneless-like protein</fullName>
    </submittedName>
</protein>
<feature type="compositionally biased region" description="Basic and acidic residues" evidence="1">
    <location>
        <begin position="423"/>
        <end position="432"/>
    </location>
</feature>
<dbReference type="InterPro" id="IPR010770">
    <property type="entry name" value="Ecd"/>
</dbReference>
<dbReference type="PANTHER" id="PTHR13060">
    <property type="entry name" value="SGT1 PROTEIN HSGT1 SUPPRESSOR OF GCR2"/>
    <property type="match status" value="1"/>
</dbReference>
<evidence type="ECO:0000313" key="3">
    <source>
        <dbReference type="EMBL" id="KAJ6828083.1"/>
    </source>
</evidence>
<accession>A0AAX6EYE9</accession>
<evidence type="ECO:0000313" key="2">
    <source>
        <dbReference type="EMBL" id="KAJ6809063.1"/>
    </source>
</evidence>
<dbReference type="AlphaFoldDB" id="A0AAX6EYE9"/>
<feature type="region of interest" description="Disordered" evidence="1">
    <location>
        <begin position="423"/>
        <end position="444"/>
    </location>
</feature>
<sequence>MSIPPSSSSPFPPQQPLSTPEDTVFYSIYPDLPSSGTSPTSFLHSLHLRILSHLSSLLPPTFIWHRDPFLLSPSLSPVPRLHGHVRFGDNLDDEWLVVSLLLSLSSLDHSLSIQLHDSDGDFLLIEAAYRLPRWLSPDQSPNRVFLRGGRIHIIPKTLSQDPPSLEQALAILSAGKSNTVASEPIQSAIESRIAGYPERALANMHTVRARLPLPVAQVLKHEPSLISLAVQGFYDRDVDSMKLAAKMERFLAGGETVVVPVTMSRAMYAQLVRQKFAAPRCYPMPAAGEAGFEEAELGMKIACGFEMMYGERKREGEEGKGETWEAFLRSLESSGCFQGVLPGSSEYRRIVDGAMEYYRKSSTFSRTRDMLSAPVRKIDEILSLEYSINDFEGKDLPPSDNDSWLYEGEDELNSVISDRQKEMEDYEFERSKQQKSRKQSTSNKFGANNFKAVAESMQAFVQKLSSFEGAEVPENRNSSAVDVDVGQFIKDMESVLGPIYHENHPDAELEEGSTSSEMDFDASENESDIAEPCADDDTEDNFMESYSDALNEELNATTLNKSFVRVSQQPCNYEDEGMPTASKDMSEELTPVDVDVNLVKSFVDSFSSQQGLPGPASNLLGLMGLKVPHSANKE</sequence>
<keyword evidence="4" id="KW-1185">Reference proteome</keyword>
<reference evidence="2" key="1">
    <citation type="journal article" date="2023" name="GigaByte">
        <title>Genome assembly of the bearded iris, Iris pallida Lam.</title>
        <authorList>
            <person name="Bruccoleri R.E."/>
            <person name="Oakeley E.J."/>
            <person name="Faust A.M.E."/>
            <person name="Altorfer M."/>
            <person name="Dessus-Babus S."/>
            <person name="Burckhardt D."/>
            <person name="Oertli M."/>
            <person name="Naumann U."/>
            <person name="Petersen F."/>
            <person name="Wong J."/>
        </authorList>
    </citation>
    <scope>NUCLEOTIDE SEQUENCE</scope>
    <source>
        <strain evidence="2">GSM-AAB239-AS_SAM_17_03QT</strain>
    </source>
</reference>
<dbReference type="EMBL" id="JANAVB010033216">
    <property type="protein sequence ID" value="KAJ6809063.1"/>
    <property type="molecule type" value="Genomic_DNA"/>
</dbReference>